<accession>A0A9X1MQL8</accession>
<dbReference type="PANTHER" id="PTHR23308">
    <property type="entry name" value="NUCLEAR INHIBITOR OF PROTEIN PHOSPHATASE-1"/>
    <property type="match status" value="1"/>
</dbReference>
<name>A0A9X1MQL8_9BACT</name>
<feature type="domain" description="FHA" evidence="3">
    <location>
        <begin position="8"/>
        <end position="57"/>
    </location>
</feature>
<feature type="compositionally biased region" description="Low complexity" evidence="1">
    <location>
        <begin position="255"/>
        <end position="264"/>
    </location>
</feature>
<dbReference type="AlphaFoldDB" id="A0A9X1MQL8"/>
<feature type="region of interest" description="Disordered" evidence="1">
    <location>
        <begin position="80"/>
        <end position="113"/>
    </location>
</feature>
<dbReference type="PROSITE" id="PS50006">
    <property type="entry name" value="FHA_DOMAIN"/>
    <property type="match status" value="2"/>
</dbReference>
<evidence type="ECO:0000313" key="5">
    <source>
        <dbReference type="Proteomes" id="UP001139103"/>
    </source>
</evidence>
<dbReference type="RefSeq" id="WP_230221841.1">
    <property type="nucleotide sequence ID" value="NZ_JAJKFT010000010.1"/>
</dbReference>
<evidence type="ECO:0000256" key="1">
    <source>
        <dbReference type="SAM" id="MobiDB-lite"/>
    </source>
</evidence>
<evidence type="ECO:0000313" key="4">
    <source>
        <dbReference type="EMBL" id="MCC9630585.1"/>
    </source>
</evidence>
<keyword evidence="2" id="KW-0472">Membrane</keyword>
<feature type="region of interest" description="Disordered" evidence="1">
    <location>
        <begin position="254"/>
        <end position="284"/>
    </location>
</feature>
<comment type="caution">
    <text evidence="4">The sequence shown here is derived from an EMBL/GenBank/DDBJ whole genome shotgun (WGS) entry which is preliminary data.</text>
</comment>
<feature type="transmembrane region" description="Helical" evidence="2">
    <location>
        <begin position="222"/>
        <end position="243"/>
    </location>
</feature>
<dbReference type="Pfam" id="PF00498">
    <property type="entry name" value="FHA"/>
    <property type="match status" value="2"/>
</dbReference>
<reference evidence="4" key="1">
    <citation type="submission" date="2021-11" db="EMBL/GenBank/DDBJ databases">
        <title>Genome sequence.</title>
        <authorList>
            <person name="Sun Q."/>
        </authorList>
    </citation>
    <scope>NUCLEOTIDE SEQUENCE</scope>
    <source>
        <strain evidence="4">JC732</strain>
    </source>
</reference>
<keyword evidence="5" id="KW-1185">Reference proteome</keyword>
<gene>
    <name evidence="4" type="ORF">LOC68_19500</name>
</gene>
<dbReference type="SUPFAM" id="SSF49879">
    <property type="entry name" value="SMAD/FHA domain"/>
    <property type="match status" value="2"/>
</dbReference>
<protein>
    <submittedName>
        <fullName evidence="4">FHA domain-containing protein</fullName>
    </submittedName>
</protein>
<evidence type="ECO:0000259" key="3">
    <source>
        <dbReference type="PROSITE" id="PS50006"/>
    </source>
</evidence>
<feature type="compositionally biased region" description="Low complexity" evidence="1">
    <location>
        <begin position="94"/>
        <end position="103"/>
    </location>
</feature>
<dbReference type="SMART" id="SM00240">
    <property type="entry name" value="FHA"/>
    <property type="match status" value="2"/>
</dbReference>
<organism evidence="4 5">
    <name type="scientific">Blastopirellula sediminis</name>
    <dbReference type="NCBI Taxonomy" id="2894196"/>
    <lineage>
        <taxon>Bacteria</taxon>
        <taxon>Pseudomonadati</taxon>
        <taxon>Planctomycetota</taxon>
        <taxon>Planctomycetia</taxon>
        <taxon>Pirellulales</taxon>
        <taxon>Pirellulaceae</taxon>
        <taxon>Blastopirellula</taxon>
    </lineage>
</organism>
<sequence length="561" mass="60583">MSDHDRKWIIGASSDCDLVVDQQTVSGRHCALERVGGQWFVEDLSSTNGVYVNGERISERRPITRNDLVTLGKNVTLPWPEVGDEPAAPPVAPPAAQASEQPAPATPPRPYGTKITIGRTPGNDVVINHPSVSSKHAILYIEDGTITLQDLHSSNGTYLGADCERVHEAVVQPSDIVYFGEHQTTITDLLLSSDKTIAGVSLNLPPLEGSPSESADSQRKNVILILSAGGLVVLLGLILILFWNGPAKDKDVADNGDNANATANPVETTTTDENATPVSVPPKKVEPTEAAYQLMIADPEGKEHYRIGTAVAVGPRQLVTSATCKAIANLAHQRFPNVVLQGPTQPRIIKFVAHPTYLQKFSEGDDAERKFKELIAKVEKLSPEQDMQSQLREAYHHYMTIADQPHHFDVAVIEVDSDLPTWLPVAPATILAPQTGLSILSFAFDRVAPFTEIQSTPQPRTDKGRVRQTIGAAGDPSNPRLLVGQLPQVDPADHLGLNFTGAAILDSEKRLVALYSRITPARELNSPTTGEQFDATVLSDVSDFLQPYLPTTTETKPGSAP</sequence>
<keyword evidence="2" id="KW-1133">Transmembrane helix</keyword>
<dbReference type="CDD" id="cd00060">
    <property type="entry name" value="FHA"/>
    <property type="match status" value="2"/>
</dbReference>
<evidence type="ECO:0000256" key="2">
    <source>
        <dbReference type="SAM" id="Phobius"/>
    </source>
</evidence>
<dbReference type="InterPro" id="IPR050923">
    <property type="entry name" value="Cell_Proc_Reg/RNA_Proc"/>
</dbReference>
<feature type="domain" description="FHA" evidence="3">
    <location>
        <begin position="115"/>
        <end position="159"/>
    </location>
</feature>
<dbReference type="InterPro" id="IPR000253">
    <property type="entry name" value="FHA_dom"/>
</dbReference>
<dbReference type="Gene3D" id="2.60.200.20">
    <property type="match status" value="2"/>
</dbReference>
<dbReference type="InterPro" id="IPR008984">
    <property type="entry name" value="SMAD_FHA_dom_sf"/>
</dbReference>
<keyword evidence="2" id="KW-0812">Transmembrane</keyword>
<proteinExistence type="predicted"/>
<feature type="compositionally biased region" description="Polar residues" evidence="1">
    <location>
        <begin position="265"/>
        <end position="277"/>
    </location>
</feature>
<dbReference type="EMBL" id="JAJKFT010000010">
    <property type="protein sequence ID" value="MCC9630585.1"/>
    <property type="molecule type" value="Genomic_DNA"/>
</dbReference>
<dbReference type="Proteomes" id="UP001139103">
    <property type="component" value="Unassembled WGS sequence"/>
</dbReference>